<dbReference type="Proteomes" id="UP000319769">
    <property type="component" value="Unassembled WGS sequence"/>
</dbReference>
<protein>
    <recommendedName>
        <fullName evidence="3">ESX-1 secretion-associated protein</fullName>
    </recommendedName>
</protein>
<keyword evidence="2" id="KW-1185">Reference proteome</keyword>
<dbReference type="EMBL" id="VMNW02000108">
    <property type="protein sequence ID" value="KAA9151022.1"/>
    <property type="molecule type" value="Genomic_DNA"/>
</dbReference>
<dbReference type="RefSeq" id="WP_144757295.1">
    <property type="nucleotide sequence ID" value="NZ_VMNW02000108.1"/>
</dbReference>
<evidence type="ECO:0008006" key="3">
    <source>
        <dbReference type="Google" id="ProtNLM"/>
    </source>
</evidence>
<name>A0A5N0USS1_9PSEU</name>
<evidence type="ECO:0000313" key="2">
    <source>
        <dbReference type="Proteomes" id="UP000319769"/>
    </source>
</evidence>
<reference evidence="1" key="1">
    <citation type="submission" date="2019-09" db="EMBL/GenBank/DDBJ databases">
        <authorList>
            <person name="Teo W.F.A."/>
            <person name="Duangmal K."/>
        </authorList>
    </citation>
    <scope>NUCLEOTIDE SEQUENCE [LARGE SCALE GENOMIC DNA]</scope>
    <source>
        <strain evidence="1">K81G1</strain>
    </source>
</reference>
<dbReference type="GO" id="GO:0009306">
    <property type="term" value="P:protein secretion"/>
    <property type="evidence" value="ECO:0007669"/>
    <property type="project" value="InterPro"/>
</dbReference>
<dbReference type="Pfam" id="PF10824">
    <property type="entry name" value="T7SS_ESX_EspC"/>
    <property type="match status" value="1"/>
</dbReference>
<gene>
    <name evidence="1" type="ORF">FPZ12_039970</name>
</gene>
<dbReference type="OrthoDB" id="3385501at2"/>
<dbReference type="InterPro" id="IPR022536">
    <property type="entry name" value="EspC"/>
</dbReference>
<sequence length="111" mass="11290">MAGNGSGGGYEVRPDELKTHAKAVDQVSQTLEQALSAAEQVTVGVQAYGMICGPLFVPMVLAVSAPGLVTLGLAKQAMASVSEAVEKAATAYQSADQAHAKTLSDLGKELS</sequence>
<comment type="caution">
    <text evidence="1">The sequence shown here is derived from an EMBL/GenBank/DDBJ whole genome shotgun (WGS) entry which is preliminary data.</text>
</comment>
<organism evidence="1 2">
    <name type="scientific">Amycolatopsis acidicola</name>
    <dbReference type="NCBI Taxonomy" id="2596893"/>
    <lineage>
        <taxon>Bacteria</taxon>
        <taxon>Bacillati</taxon>
        <taxon>Actinomycetota</taxon>
        <taxon>Actinomycetes</taxon>
        <taxon>Pseudonocardiales</taxon>
        <taxon>Pseudonocardiaceae</taxon>
        <taxon>Amycolatopsis</taxon>
    </lineage>
</organism>
<accession>A0A5N0USS1</accession>
<proteinExistence type="predicted"/>
<dbReference type="AlphaFoldDB" id="A0A5N0USS1"/>
<evidence type="ECO:0000313" key="1">
    <source>
        <dbReference type="EMBL" id="KAA9151022.1"/>
    </source>
</evidence>